<protein>
    <submittedName>
        <fullName evidence="3">DUF4124 domain-containing protein</fullName>
    </submittedName>
</protein>
<dbReference type="Proteomes" id="UP000310095">
    <property type="component" value="Unassembled WGS sequence"/>
</dbReference>
<comment type="caution">
    <text evidence="3">The sequence shown here is derived from an EMBL/GenBank/DDBJ whole genome shotgun (WGS) entry which is preliminary data.</text>
</comment>
<name>A0ABY2VFG6_9PSED</name>
<sequence length="197" mass="21192">MCVQRLTTPVPRAAAPYAGAFQAPARISEMHLVIACLLWISALPAGAQIYQYTDSAGNRAYSDQPPGTSYRQIETPAPNRLPSPATPAPHTPAAQPASTLLAYERLQLSGVPEHGALRANNGSFSVQVELQPSLRPGHRLRLLLDGQPYGQAGQGPELQLVNIDRGQHRLAVQVLAGDKVLQQSPAISFTLLRARRP</sequence>
<evidence type="ECO:0000313" key="3">
    <source>
        <dbReference type="EMBL" id="TMM60505.1"/>
    </source>
</evidence>
<feature type="domain" description="DUF4124" evidence="2">
    <location>
        <begin position="36"/>
        <end position="88"/>
    </location>
</feature>
<dbReference type="EMBL" id="VAVY01000005">
    <property type="protein sequence ID" value="TMM60505.1"/>
    <property type="molecule type" value="Genomic_DNA"/>
</dbReference>
<evidence type="ECO:0000256" key="1">
    <source>
        <dbReference type="SAM" id="MobiDB-lite"/>
    </source>
</evidence>
<organism evidence="3 4">
    <name type="scientific">Pseudomonas protegens</name>
    <dbReference type="NCBI Taxonomy" id="380021"/>
    <lineage>
        <taxon>Bacteria</taxon>
        <taxon>Pseudomonadati</taxon>
        <taxon>Pseudomonadota</taxon>
        <taxon>Gammaproteobacteria</taxon>
        <taxon>Pseudomonadales</taxon>
        <taxon>Pseudomonadaceae</taxon>
        <taxon>Pseudomonas</taxon>
    </lineage>
</organism>
<dbReference type="InterPro" id="IPR025392">
    <property type="entry name" value="DUF4124"/>
</dbReference>
<evidence type="ECO:0000259" key="2">
    <source>
        <dbReference type="Pfam" id="PF13511"/>
    </source>
</evidence>
<feature type="region of interest" description="Disordered" evidence="1">
    <location>
        <begin position="60"/>
        <end position="95"/>
    </location>
</feature>
<evidence type="ECO:0000313" key="4">
    <source>
        <dbReference type="Proteomes" id="UP000310095"/>
    </source>
</evidence>
<reference evidence="3 4" key="1">
    <citation type="submission" date="2019-05" db="EMBL/GenBank/DDBJ databases">
        <title>Identification and Biocontrol Activity Analysis of Biocontrol Strain PF-1 Based on Genome-wide Data.</title>
        <authorList>
            <person name="Qi J."/>
        </authorList>
    </citation>
    <scope>NUCLEOTIDE SEQUENCE [LARGE SCALE GENOMIC DNA]</scope>
    <source>
        <strain evidence="3 4">PF-1</strain>
    </source>
</reference>
<accession>A0ABY2VFG6</accession>
<keyword evidence="4" id="KW-1185">Reference proteome</keyword>
<feature type="compositionally biased region" description="Pro residues" evidence="1">
    <location>
        <begin position="79"/>
        <end position="90"/>
    </location>
</feature>
<proteinExistence type="predicted"/>
<gene>
    <name evidence="3" type="ORF">FEF10_29075</name>
</gene>
<dbReference type="Pfam" id="PF13511">
    <property type="entry name" value="DUF4124"/>
    <property type="match status" value="1"/>
</dbReference>